<dbReference type="GO" id="GO:0005634">
    <property type="term" value="C:nucleus"/>
    <property type="evidence" value="ECO:0007669"/>
    <property type="project" value="UniProtKB-SubCell"/>
</dbReference>
<feature type="region of interest" description="Disordered" evidence="3">
    <location>
        <begin position="901"/>
        <end position="920"/>
    </location>
</feature>
<dbReference type="RefSeq" id="XP_007399264.1">
    <property type="nucleotide sequence ID" value="XM_007399202.1"/>
</dbReference>
<dbReference type="Pfam" id="PF22951">
    <property type="entry name" value="3HBD"/>
    <property type="match status" value="1"/>
</dbReference>
<dbReference type="AlphaFoldDB" id="K5VKA1"/>
<feature type="region of interest" description="Disordered" evidence="3">
    <location>
        <begin position="350"/>
        <end position="375"/>
    </location>
</feature>
<dbReference type="InterPro" id="IPR055127">
    <property type="entry name" value="YEATS2_3HBD"/>
</dbReference>
<feature type="domain" description="YEATS" evidence="4">
    <location>
        <begin position="375"/>
        <end position="520"/>
    </location>
</feature>
<dbReference type="InParanoid" id="K5VKA1"/>
<keyword evidence="6" id="KW-1185">Reference proteome</keyword>
<dbReference type="Gene3D" id="2.60.40.1970">
    <property type="entry name" value="YEATS domain"/>
    <property type="match status" value="1"/>
</dbReference>
<evidence type="ECO:0000256" key="3">
    <source>
        <dbReference type="SAM" id="MobiDB-lite"/>
    </source>
</evidence>
<dbReference type="Pfam" id="PF25909">
    <property type="entry name" value="zf-C2H2_AHC1"/>
    <property type="match status" value="1"/>
</dbReference>
<feature type="region of interest" description="Disordered" evidence="3">
    <location>
        <begin position="244"/>
        <end position="297"/>
    </location>
</feature>
<feature type="region of interest" description="Disordered" evidence="3">
    <location>
        <begin position="1"/>
        <end position="23"/>
    </location>
</feature>
<keyword evidence="1 2" id="KW-0539">Nucleus</keyword>
<proteinExistence type="predicted"/>
<evidence type="ECO:0000313" key="5">
    <source>
        <dbReference type="EMBL" id="EKM51788.1"/>
    </source>
</evidence>
<dbReference type="InterPro" id="IPR038704">
    <property type="entry name" value="YEAST_sf"/>
</dbReference>
<evidence type="ECO:0000256" key="1">
    <source>
        <dbReference type="ARBA" id="ARBA00023242"/>
    </source>
</evidence>
<evidence type="ECO:0000313" key="6">
    <source>
        <dbReference type="Proteomes" id="UP000008370"/>
    </source>
</evidence>
<comment type="subcellular location">
    <subcellularLocation>
        <location evidence="2">Nucleus</location>
    </subcellularLocation>
</comment>
<organism evidence="5 6">
    <name type="scientific">Phanerochaete carnosa (strain HHB-10118-sp)</name>
    <name type="common">White-rot fungus</name>
    <name type="synonym">Peniophora carnosa</name>
    <dbReference type="NCBI Taxonomy" id="650164"/>
    <lineage>
        <taxon>Eukaryota</taxon>
        <taxon>Fungi</taxon>
        <taxon>Dikarya</taxon>
        <taxon>Basidiomycota</taxon>
        <taxon>Agaricomycotina</taxon>
        <taxon>Agaricomycetes</taxon>
        <taxon>Polyporales</taxon>
        <taxon>Phanerochaetaceae</taxon>
        <taxon>Phanerochaete</taxon>
    </lineage>
</organism>
<dbReference type="KEGG" id="pco:PHACADRAFT_31601"/>
<dbReference type="STRING" id="650164.K5VKA1"/>
<dbReference type="GeneID" id="18919688"/>
<accession>K5VKA1</accession>
<dbReference type="PROSITE" id="PS51037">
    <property type="entry name" value="YEATS"/>
    <property type="match status" value="1"/>
</dbReference>
<dbReference type="HOGENOM" id="CLU_012846_0_0_1"/>
<gene>
    <name evidence="5" type="ORF">PHACADRAFT_31601</name>
</gene>
<dbReference type="OrthoDB" id="1741717at2759"/>
<dbReference type="EMBL" id="JH930476">
    <property type="protein sequence ID" value="EKM51788.1"/>
    <property type="molecule type" value="Genomic_DNA"/>
</dbReference>
<reference evidence="5 6" key="1">
    <citation type="journal article" date="2012" name="BMC Genomics">
        <title>Comparative genomics of the white-rot fungi, Phanerochaete carnosa and P. chrysosporium, to elucidate the genetic basis of the distinct wood types they colonize.</title>
        <authorList>
            <person name="Suzuki H."/>
            <person name="MacDonald J."/>
            <person name="Syed K."/>
            <person name="Salamov A."/>
            <person name="Hori C."/>
            <person name="Aerts A."/>
            <person name="Henrissat B."/>
            <person name="Wiebenga A."/>
            <person name="vanKuyk P.A."/>
            <person name="Barry K."/>
            <person name="Lindquist E."/>
            <person name="LaButti K."/>
            <person name="Lapidus A."/>
            <person name="Lucas S."/>
            <person name="Coutinho P."/>
            <person name="Gong Y."/>
            <person name="Samejima M."/>
            <person name="Mahadevan R."/>
            <person name="Abou-Zaid M."/>
            <person name="de Vries R.P."/>
            <person name="Igarashi K."/>
            <person name="Yadav J.S."/>
            <person name="Grigoriev I.V."/>
            <person name="Master E.R."/>
        </authorList>
    </citation>
    <scope>NUCLEOTIDE SEQUENCE [LARGE SCALE GENOMIC DNA]</scope>
    <source>
        <strain evidence="5 6">HHB-10118-sp</strain>
    </source>
</reference>
<evidence type="ECO:0000256" key="2">
    <source>
        <dbReference type="PROSITE-ProRule" id="PRU00376"/>
    </source>
</evidence>
<dbReference type="InterPro" id="IPR058706">
    <property type="entry name" value="zf-C2H2_AHC1-like"/>
</dbReference>
<sequence length="971" mass="106118">MILEDEEGPPRKRQRHSPERQTSSCRRILLEEIDLEVALRERLTSTVQSRITWALLLQEALEKDVRHPGLDSTAEFRTAALDALEAIEAPCHPIFSRDVCLPLPRPAPIASIPAREANSALAAPPSAYSTRSRGVPRAVRPPPRKLLFLRNTASYPPQLAKLACPDCSRTDFSSLQGLLNHCRLSHRREFGSHDECVQCCAVLVERAEDQAWVVANGTEVGGITIPGLRRLFEIAVGGGREVPLLPTKKAEPLSQGPSPGDATQPEGLRVTSREPSTPVSRALGHHADSPALAPFLGRAPKQRVVHAHGEDRPVDIFGDEGSTQKKTRWRMPYPHRNKARAALDEAVEPPALSADQMSERSAPASETAVPNMPGPVSRFHMMARVSVRDMSFWTPPSKRDAAQPEHTHRWRLAVSSPSYSLPLNTILKKMTIRSVTDPPPTTLLEPITLDKPPFVVTSTTDKPFLARITFEWVGADGQNPPLDVEHWVELDPLRRSHAVLGDEQVFDVGLDRSTELLPVQDKQEREVSWEMGGVVQSSDLGAPSASQHLFQEEVEPASLDYAVRLKSLVPQFPLTMRGATSFVLIRHLRSYLCRRLSSRRIPYTLVATPAQLRNLIDGRRKAIEWGRALALRQAYEELCASEPWPDGRLDIPLITGDVFRWLEDEGLFLRQARKVVLDNGTASSKAKKQTIKPEEERSAGEYCRHCGLYYLNHPAPPSRDDHEPAAFEAGDTKLEPTAPATPHGPLVSSMTCPHFHNEAKAADPPVIDVNRLLTAPIPQVDNLTGATYGLHSSLFGSGLGGGPYGENFSSASPRATARDLLRASDPKLVLAIQDLAAKWKLDRLCMPAADSPPSLLHSEPKEAREGGLAPAALLALAARSLVGTLTKSAVAELRGDEEAGLREVSLRTRPQRAEQQQQRPRLLTPAHVARGLARDGATVAACGAMLLAVAPLGIALPPVNADGDEGAARAQ</sequence>
<dbReference type="InterPro" id="IPR055129">
    <property type="entry name" value="YEATS_dom"/>
</dbReference>
<name>K5VKA1_PHACS</name>
<dbReference type="Proteomes" id="UP000008370">
    <property type="component" value="Unassembled WGS sequence"/>
</dbReference>
<protein>
    <recommendedName>
        <fullName evidence="4">YEATS domain-containing protein</fullName>
    </recommendedName>
</protein>
<evidence type="ECO:0000259" key="4">
    <source>
        <dbReference type="PROSITE" id="PS51037"/>
    </source>
</evidence>